<organism evidence="2 3">
    <name type="scientific">Actinomadura litoris</name>
    <dbReference type="NCBI Taxonomy" id="2678616"/>
    <lineage>
        <taxon>Bacteria</taxon>
        <taxon>Bacillati</taxon>
        <taxon>Actinomycetota</taxon>
        <taxon>Actinomycetes</taxon>
        <taxon>Streptosporangiales</taxon>
        <taxon>Thermomonosporaceae</taxon>
        <taxon>Actinomadura</taxon>
    </lineage>
</organism>
<dbReference type="EMBL" id="WOFH01000016">
    <property type="protein sequence ID" value="MUN41779.1"/>
    <property type="molecule type" value="Genomic_DNA"/>
</dbReference>
<reference evidence="2 3" key="1">
    <citation type="submission" date="2019-11" db="EMBL/GenBank/DDBJ databases">
        <authorList>
            <person name="Cao P."/>
        </authorList>
    </citation>
    <scope>NUCLEOTIDE SEQUENCE [LARGE SCALE GENOMIC DNA]</scope>
    <source>
        <strain evidence="2 3">NEAU-AAG5</strain>
    </source>
</reference>
<dbReference type="InterPro" id="IPR032710">
    <property type="entry name" value="NTF2-like_dom_sf"/>
</dbReference>
<proteinExistence type="predicted"/>
<name>A0A7K1LBH8_9ACTN</name>
<feature type="domain" description="DUF4440" evidence="1">
    <location>
        <begin position="7"/>
        <end position="112"/>
    </location>
</feature>
<dbReference type="InterPro" id="IPR027843">
    <property type="entry name" value="DUF4440"/>
</dbReference>
<dbReference type="RefSeq" id="WP_156220975.1">
    <property type="nucleotide sequence ID" value="NZ_WOFH01000016.1"/>
</dbReference>
<evidence type="ECO:0000313" key="3">
    <source>
        <dbReference type="Proteomes" id="UP000432015"/>
    </source>
</evidence>
<gene>
    <name evidence="2" type="ORF">GNZ18_35115</name>
</gene>
<dbReference type="Pfam" id="PF14534">
    <property type="entry name" value="DUF4440"/>
    <property type="match status" value="1"/>
</dbReference>
<protein>
    <submittedName>
        <fullName evidence="2">DUF4440 domain-containing protein</fullName>
    </submittedName>
</protein>
<comment type="caution">
    <text evidence="2">The sequence shown here is derived from an EMBL/GenBank/DDBJ whole genome shotgun (WGS) entry which is preliminary data.</text>
</comment>
<evidence type="ECO:0000259" key="1">
    <source>
        <dbReference type="Pfam" id="PF14534"/>
    </source>
</evidence>
<sequence length="123" mass="13787">MSAEERVRELSGRWADAERAMDAGTLDELLDEDFRAVGPVGYVLTKEQWLGRYQGGLNVTAFTLRAVGVRVFGDTAIAIGTQVQEATHQGRPTEGRFRVTQVYLRRDDTWRIVSLHLSPQQAP</sequence>
<dbReference type="AlphaFoldDB" id="A0A7K1LBH8"/>
<dbReference type="Proteomes" id="UP000432015">
    <property type="component" value="Unassembled WGS sequence"/>
</dbReference>
<keyword evidence="3" id="KW-1185">Reference proteome</keyword>
<dbReference type="Gene3D" id="3.10.450.50">
    <property type="match status" value="1"/>
</dbReference>
<dbReference type="SUPFAM" id="SSF54427">
    <property type="entry name" value="NTF2-like"/>
    <property type="match status" value="1"/>
</dbReference>
<accession>A0A7K1LBH8</accession>
<evidence type="ECO:0000313" key="2">
    <source>
        <dbReference type="EMBL" id="MUN41779.1"/>
    </source>
</evidence>